<evidence type="ECO:0000313" key="2">
    <source>
        <dbReference type="Proteomes" id="UP000030752"/>
    </source>
</evidence>
<dbReference type="RefSeq" id="XP_008710562.1">
    <property type="nucleotide sequence ID" value="XM_008712340.1"/>
</dbReference>
<keyword evidence="2" id="KW-1185">Reference proteome</keyword>
<name>W2SB53_CYPE1</name>
<dbReference type="VEuPathDB" id="FungiDB:HMPREF1541_00031"/>
<evidence type="ECO:0000313" key="1">
    <source>
        <dbReference type="EMBL" id="ETN45850.1"/>
    </source>
</evidence>
<dbReference type="Proteomes" id="UP000030752">
    <property type="component" value="Unassembled WGS sequence"/>
</dbReference>
<dbReference type="InParanoid" id="W2SB53"/>
<proteinExistence type="predicted"/>
<dbReference type="GeneID" id="19967370"/>
<gene>
    <name evidence="1" type="ORF">HMPREF1541_00031</name>
</gene>
<dbReference type="AlphaFoldDB" id="W2SB53"/>
<accession>W2SB53</accession>
<dbReference type="HOGENOM" id="CLU_3399374_0_0_1"/>
<reference evidence="1 2" key="1">
    <citation type="submission" date="2013-03" db="EMBL/GenBank/DDBJ databases">
        <title>The Genome Sequence of Phialophora europaea CBS 101466.</title>
        <authorList>
            <consortium name="The Broad Institute Genomics Platform"/>
            <person name="Cuomo C."/>
            <person name="de Hoog S."/>
            <person name="Gorbushina A."/>
            <person name="Walker B."/>
            <person name="Young S.K."/>
            <person name="Zeng Q."/>
            <person name="Gargeya S."/>
            <person name="Fitzgerald M."/>
            <person name="Haas B."/>
            <person name="Abouelleil A."/>
            <person name="Allen A.W."/>
            <person name="Alvarado L."/>
            <person name="Arachchi H.M."/>
            <person name="Berlin A.M."/>
            <person name="Chapman S.B."/>
            <person name="Gainer-Dewar J."/>
            <person name="Goldberg J."/>
            <person name="Griggs A."/>
            <person name="Gujja S."/>
            <person name="Hansen M."/>
            <person name="Howarth C."/>
            <person name="Imamovic A."/>
            <person name="Ireland A."/>
            <person name="Larimer J."/>
            <person name="McCowan C."/>
            <person name="Murphy C."/>
            <person name="Pearson M."/>
            <person name="Poon T.W."/>
            <person name="Priest M."/>
            <person name="Roberts A."/>
            <person name="Saif S."/>
            <person name="Shea T."/>
            <person name="Sisk P."/>
            <person name="Sykes S."/>
            <person name="Wortman J."/>
            <person name="Nusbaum C."/>
            <person name="Birren B."/>
        </authorList>
    </citation>
    <scope>NUCLEOTIDE SEQUENCE [LARGE SCALE GENOMIC DNA]</scope>
    <source>
        <strain evidence="1 2">CBS 101466</strain>
    </source>
</reference>
<protein>
    <submittedName>
        <fullName evidence="1">Uncharacterized protein</fullName>
    </submittedName>
</protein>
<dbReference type="EMBL" id="KB822711">
    <property type="protein sequence ID" value="ETN45850.1"/>
    <property type="molecule type" value="Genomic_DNA"/>
</dbReference>
<sequence>MDSSRQFKASTFQSTLDCSRSLDHFIISAWS</sequence>
<organism evidence="1 2">
    <name type="scientific">Cyphellophora europaea (strain CBS 101466)</name>
    <name type="common">Phialophora europaea</name>
    <dbReference type="NCBI Taxonomy" id="1220924"/>
    <lineage>
        <taxon>Eukaryota</taxon>
        <taxon>Fungi</taxon>
        <taxon>Dikarya</taxon>
        <taxon>Ascomycota</taxon>
        <taxon>Pezizomycotina</taxon>
        <taxon>Eurotiomycetes</taxon>
        <taxon>Chaetothyriomycetidae</taxon>
        <taxon>Chaetothyriales</taxon>
        <taxon>Cyphellophoraceae</taxon>
        <taxon>Cyphellophora</taxon>
    </lineage>
</organism>